<dbReference type="SUPFAM" id="SSF69279">
    <property type="entry name" value="Phage tail proteins"/>
    <property type="match status" value="1"/>
</dbReference>
<dbReference type="Proteomes" id="UP000198565">
    <property type="component" value="Unassembled WGS sequence"/>
</dbReference>
<dbReference type="InterPro" id="IPR056937">
    <property type="entry name" value="YqbQ/XkdQ"/>
</dbReference>
<proteinExistence type="predicted"/>
<accession>A0A1I4PMT7</accession>
<name>A0A1I4PMT7_9BACI</name>
<feature type="domain" description="YqbQ/XkdQ" evidence="1">
    <location>
        <begin position="20"/>
        <end position="314"/>
    </location>
</feature>
<evidence type="ECO:0000259" key="1">
    <source>
        <dbReference type="Pfam" id="PF24032"/>
    </source>
</evidence>
<protein>
    <recommendedName>
        <fullName evidence="1">YqbQ/XkdQ domain-containing protein</fullName>
    </recommendedName>
</protein>
<evidence type="ECO:0000313" key="2">
    <source>
        <dbReference type="EMBL" id="SFM29221.1"/>
    </source>
</evidence>
<dbReference type="Pfam" id="PF24032">
    <property type="entry name" value="YQBQ"/>
    <property type="match status" value="1"/>
</dbReference>
<reference evidence="3" key="1">
    <citation type="submission" date="2016-10" db="EMBL/GenBank/DDBJ databases">
        <authorList>
            <person name="Varghese N."/>
            <person name="Submissions S."/>
        </authorList>
    </citation>
    <scope>NUCLEOTIDE SEQUENCE [LARGE SCALE GENOMIC DNA]</scope>
    <source>
        <strain evidence="3">CGMCC 1.4250</strain>
    </source>
</reference>
<gene>
    <name evidence="2" type="ORF">SAMN04487943_11260</name>
</gene>
<evidence type="ECO:0000313" key="3">
    <source>
        <dbReference type="Proteomes" id="UP000198565"/>
    </source>
</evidence>
<dbReference type="RefSeq" id="WP_091485246.1">
    <property type="nucleotide sequence ID" value="NZ_FOTR01000012.1"/>
</dbReference>
<keyword evidence="3" id="KW-1185">Reference proteome</keyword>
<sequence length="323" mass="36653">MIELFIVKTGEMIEIPTESITWTGQRYKAARKITANILYTDKGGLQYTQVEEGNTVLFKWKGKELFRGTVFSKAKTKGGLLSLIAYDMLQYLLVNKDVYVFNKRRADQIITRICRDFQIPFTSIANTGTVLNQIHTNETTLYDMVLTALINTEKQSGIRYNLLSEKGKLMLEEQKISSDQWVLETGVNLIDYNYFTSIEETATQVKLVSGDENNPISVTVSDSSGQKQFGVLQYFEKVTDKLNRAQLNSRSNSLLNKKKGIQKELDVTALGIPEIISGKPIYVLENEIGVKGTRYVDVDTHTFKGDHHEMQLKLITRNTRAVL</sequence>
<dbReference type="EMBL" id="FOTR01000012">
    <property type="protein sequence ID" value="SFM29221.1"/>
    <property type="molecule type" value="Genomic_DNA"/>
</dbReference>
<dbReference type="STRING" id="334253.SAMN04487943_11260"/>
<organism evidence="2 3">
    <name type="scientific">Gracilibacillus orientalis</name>
    <dbReference type="NCBI Taxonomy" id="334253"/>
    <lineage>
        <taxon>Bacteria</taxon>
        <taxon>Bacillati</taxon>
        <taxon>Bacillota</taxon>
        <taxon>Bacilli</taxon>
        <taxon>Bacillales</taxon>
        <taxon>Bacillaceae</taxon>
        <taxon>Gracilibacillus</taxon>
    </lineage>
</organism>
<dbReference type="OrthoDB" id="1698671at2"/>
<dbReference type="AlphaFoldDB" id="A0A1I4PMT7"/>